<dbReference type="EMBL" id="JAYMYR010000006">
    <property type="protein sequence ID" value="KAK7357921.1"/>
    <property type="molecule type" value="Genomic_DNA"/>
</dbReference>
<proteinExistence type="predicted"/>
<gene>
    <name evidence="1" type="ORF">VNO80_17218</name>
</gene>
<evidence type="ECO:0000313" key="2">
    <source>
        <dbReference type="Proteomes" id="UP001374584"/>
    </source>
</evidence>
<protein>
    <submittedName>
        <fullName evidence="1">Uncharacterized protein</fullName>
    </submittedName>
</protein>
<comment type="caution">
    <text evidence="1">The sequence shown here is derived from an EMBL/GenBank/DDBJ whole genome shotgun (WGS) entry which is preliminary data.</text>
</comment>
<evidence type="ECO:0000313" key="1">
    <source>
        <dbReference type="EMBL" id="KAK7357921.1"/>
    </source>
</evidence>
<keyword evidence="2" id="KW-1185">Reference proteome</keyword>
<organism evidence="1 2">
    <name type="scientific">Phaseolus coccineus</name>
    <name type="common">Scarlet runner bean</name>
    <name type="synonym">Phaseolus multiflorus</name>
    <dbReference type="NCBI Taxonomy" id="3886"/>
    <lineage>
        <taxon>Eukaryota</taxon>
        <taxon>Viridiplantae</taxon>
        <taxon>Streptophyta</taxon>
        <taxon>Embryophyta</taxon>
        <taxon>Tracheophyta</taxon>
        <taxon>Spermatophyta</taxon>
        <taxon>Magnoliopsida</taxon>
        <taxon>eudicotyledons</taxon>
        <taxon>Gunneridae</taxon>
        <taxon>Pentapetalae</taxon>
        <taxon>rosids</taxon>
        <taxon>fabids</taxon>
        <taxon>Fabales</taxon>
        <taxon>Fabaceae</taxon>
        <taxon>Papilionoideae</taxon>
        <taxon>50 kb inversion clade</taxon>
        <taxon>NPAAA clade</taxon>
        <taxon>indigoferoid/millettioid clade</taxon>
        <taxon>Phaseoleae</taxon>
        <taxon>Phaseolus</taxon>
    </lineage>
</organism>
<reference evidence="1 2" key="1">
    <citation type="submission" date="2024-01" db="EMBL/GenBank/DDBJ databases">
        <title>The genomes of 5 underutilized Papilionoideae crops provide insights into root nodulation and disease resistanc.</title>
        <authorList>
            <person name="Jiang F."/>
        </authorList>
    </citation>
    <scope>NUCLEOTIDE SEQUENCE [LARGE SCALE GENOMIC DNA]</scope>
    <source>
        <strain evidence="1">JINMINGXINNONG_FW02</strain>
        <tissue evidence="1">Leaves</tissue>
    </source>
</reference>
<dbReference type="Proteomes" id="UP001374584">
    <property type="component" value="Unassembled WGS sequence"/>
</dbReference>
<sequence length="102" mass="11111">MQRGRRIYLWSLSKKQTSSRIRLRGVEAGEDVDLAEHSPAFAGVGDGDDVVIDERGEDGGDGAFNVADGVTVDVADVDGVGVVRVVGSRRRRTKERRRMVAQ</sequence>
<dbReference type="AlphaFoldDB" id="A0AAN9R3W6"/>
<name>A0AAN9R3W6_PHACN</name>
<accession>A0AAN9R3W6</accession>